<evidence type="ECO:0000313" key="3">
    <source>
        <dbReference type="Proteomes" id="UP001375743"/>
    </source>
</evidence>
<dbReference type="Pfam" id="PF09849">
    <property type="entry name" value="DUF2076"/>
    <property type="match status" value="1"/>
</dbReference>
<evidence type="ECO:0000256" key="1">
    <source>
        <dbReference type="SAM" id="MobiDB-lite"/>
    </source>
</evidence>
<feature type="region of interest" description="Disordered" evidence="1">
    <location>
        <begin position="149"/>
        <end position="175"/>
    </location>
</feature>
<feature type="compositionally biased region" description="Acidic residues" evidence="1">
    <location>
        <begin position="154"/>
        <end position="175"/>
    </location>
</feature>
<reference evidence="2 3" key="1">
    <citation type="submission" date="2024-01" db="EMBL/GenBank/DDBJ databases">
        <title>Multi-omics insights into the function and evolution of sodium benzoate biodegradation pathways in Benzoatithermus flavus gen. nov., sp. nov. from hot spring.</title>
        <authorList>
            <person name="Hu C.-J."/>
            <person name="Li W.-J."/>
        </authorList>
    </citation>
    <scope>NUCLEOTIDE SEQUENCE [LARGE SCALE GENOMIC DNA]</scope>
    <source>
        <strain evidence="2 3">SYSU G07066</strain>
    </source>
</reference>
<dbReference type="Proteomes" id="UP001375743">
    <property type="component" value="Unassembled WGS sequence"/>
</dbReference>
<proteinExistence type="predicted"/>
<sequence>MDTNEQQIIDGLFDRLAQAEAGSGPRDPAAQRRIEEHLRRRPNAPYYMAQAIIVQEHALKAAQERIQQLEQELARRPAGGGFLGGLFGAGAGATVPRPAISPEAAQLARYQHQGGGGFLAGAMQTAMGVAGGMLLGNLLMEAFGAGEAAAAEPDAAEEEEDVDPAMDLADFEEEI</sequence>
<keyword evidence="3" id="KW-1185">Reference proteome</keyword>
<name>A0ABU8XU56_9PROT</name>
<organism evidence="2 3">
    <name type="scientific">Benzoatithermus flavus</name>
    <dbReference type="NCBI Taxonomy" id="3108223"/>
    <lineage>
        <taxon>Bacteria</taxon>
        <taxon>Pseudomonadati</taxon>
        <taxon>Pseudomonadota</taxon>
        <taxon>Alphaproteobacteria</taxon>
        <taxon>Geminicoccales</taxon>
        <taxon>Geminicoccaceae</taxon>
        <taxon>Benzoatithermus</taxon>
    </lineage>
</organism>
<dbReference type="EMBL" id="JBBLZC010000017">
    <property type="protein sequence ID" value="MEK0084730.1"/>
    <property type="molecule type" value="Genomic_DNA"/>
</dbReference>
<dbReference type="RefSeq" id="WP_418160576.1">
    <property type="nucleotide sequence ID" value="NZ_JBBLZC010000017.1"/>
</dbReference>
<dbReference type="InterPro" id="IPR018648">
    <property type="entry name" value="DUF2076"/>
</dbReference>
<gene>
    <name evidence="2" type="ORF">U1T56_16370</name>
</gene>
<protein>
    <submittedName>
        <fullName evidence="2">DUF2076 domain-containing protein</fullName>
    </submittedName>
</protein>
<comment type="caution">
    <text evidence="2">The sequence shown here is derived from an EMBL/GenBank/DDBJ whole genome shotgun (WGS) entry which is preliminary data.</text>
</comment>
<accession>A0ABU8XU56</accession>
<evidence type="ECO:0000313" key="2">
    <source>
        <dbReference type="EMBL" id="MEK0084730.1"/>
    </source>
</evidence>